<evidence type="ECO:0000313" key="1">
    <source>
        <dbReference type="EMBL" id="RDD84104.1"/>
    </source>
</evidence>
<dbReference type="OrthoDB" id="4320824at2"/>
<dbReference type="AlphaFoldDB" id="A0A369UTL5"/>
<accession>A0A369UTL5</accession>
<dbReference type="Proteomes" id="UP000253742">
    <property type="component" value="Unassembled WGS sequence"/>
</dbReference>
<evidence type="ECO:0000313" key="2">
    <source>
        <dbReference type="Proteomes" id="UP000253742"/>
    </source>
</evidence>
<sequence length="175" mass="19331">MTATALERVSLTSQTWTGHWHGFGPWTGSPETYFKEGNRRPAHDVLPDAGASCADRYREAASEFTNGALPPLMTGHWLLKRGPATKARTWADVGDATAWLKQQYIGSPPFERADGLRAYAGLDVKLAYVRNVLPRGVDVSWVHYTPSRTLFAVQVVCCPNLHHPDLACPLPPHDL</sequence>
<protein>
    <submittedName>
        <fullName evidence="1">Uncharacterized protein</fullName>
    </submittedName>
</protein>
<comment type="caution">
    <text evidence="1">The sequence shown here is derived from an EMBL/GenBank/DDBJ whole genome shotgun (WGS) entry which is preliminary data.</text>
</comment>
<proteinExistence type="predicted"/>
<dbReference type="EMBL" id="QQBH01000051">
    <property type="protein sequence ID" value="RDD84104.1"/>
    <property type="molecule type" value="Genomic_DNA"/>
</dbReference>
<name>A0A369UTL5_9ACTN</name>
<organism evidence="1 2">
    <name type="scientific">Streptomyces parvulus</name>
    <dbReference type="NCBI Taxonomy" id="146923"/>
    <lineage>
        <taxon>Bacteria</taxon>
        <taxon>Bacillati</taxon>
        <taxon>Actinomycetota</taxon>
        <taxon>Actinomycetes</taxon>
        <taxon>Kitasatosporales</taxon>
        <taxon>Streptomycetaceae</taxon>
        <taxon>Streptomyces</taxon>
    </lineage>
</organism>
<dbReference type="RefSeq" id="WP_114533867.1">
    <property type="nucleotide sequence ID" value="NZ_JBHYWK010000007.1"/>
</dbReference>
<reference evidence="1 2" key="1">
    <citation type="submission" date="2018-07" db="EMBL/GenBank/DDBJ databases">
        <title>Genome guided investigation of antibiotics producing actinomycetales strain isolated from a Macau mangrove ecosystem.</title>
        <authorList>
            <person name="Hu D."/>
        </authorList>
    </citation>
    <scope>NUCLEOTIDE SEQUENCE [LARGE SCALE GENOMIC DNA]</scope>
    <source>
        <strain evidence="1 2">2297</strain>
    </source>
</reference>
<gene>
    <name evidence="1" type="ORF">DVZ84_36955</name>
</gene>